<dbReference type="EMBL" id="CATNWA010016108">
    <property type="protein sequence ID" value="CAI9589958.1"/>
    <property type="molecule type" value="Genomic_DNA"/>
</dbReference>
<organism evidence="1 2">
    <name type="scientific">Staurois parvus</name>
    <dbReference type="NCBI Taxonomy" id="386267"/>
    <lineage>
        <taxon>Eukaryota</taxon>
        <taxon>Metazoa</taxon>
        <taxon>Chordata</taxon>
        <taxon>Craniata</taxon>
        <taxon>Vertebrata</taxon>
        <taxon>Euteleostomi</taxon>
        <taxon>Amphibia</taxon>
        <taxon>Batrachia</taxon>
        <taxon>Anura</taxon>
        <taxon>Neobatrachia</taxon>
        <taxon>Ranoidea</taxon>
        <taxon>Ranidae</taxon>
        <taxon>Staurois</taxon>
    </lineage>
</organism>
<proteinExistence type="predicted"/>
<reference evidence="1" key="1">
    <citation type="submission" date="2023-05" db="EMBL/GenBank/DDBJ databases">
        <authorList>
            <person name="Stuckert A."/>
        </authorList>
    </citation>
    <scope>NUCLEOTIDE SEQUENCE</scope>
</reference>
<accession>A0ABN9EZN5</accession>
<keyword evidence="2" id="KW-1185">Reference proteome</keyword>
<dbReference type="Proteomes" id="UP001162483">
    <property type="component" value="Unassembled WGS sequence"/>
</dbReference>
<gene>
    <name evidence="1" type="ORF">SPARVUS_LOCUS10969091</name>
</gene>
<sequence length="50" mass="5257">MGPPTDPVPEFLNGQSAALIVSSHKQGPPNPLVCNCATSLYFVKFIVGTL</sequence>
<name>A0ABN9EZN5_9NEOB</name>
<evidence type="ECO:0000313" key="1">
    <source>
        <dbReference type="EMBL" id="CAI9589958.1"/>
    </source>
</evidence>
<comment type="caution">
    <text evidence="1">The sequence shown here is derived from an EMBL/GenBank/DDBJ whole genome shotgun (WGS) entry which is preliminary data.</text>
</comment>
<protein>
    <submittedName>
        <fullName evidence="1">Uncharacterized protein</fullName>
    </submittedName>
</protein>
<evidence type="ECO:0000313" key="2">
    <source>
        <dbReference type="Proteomes" id="UP001162483"/>
    </source>
</evidence>